<dbReference type="NCBIfam" id="NF035938">
    <property type="entry name" value="EboA_domain"/>
    <property type="match status" value="1"/>
</dbReference>
<name>A0A6C2YKW9_9BACT</name>
<dbReference type="EMBL" id="LR593887">
    <property type="protein sequence ID" value="VTS00315.1"/>
    <property type="molecule type" value="Genomic_DNA"/>
</dbReference>
<accession>A0A6C2YKW9</accession>
<dbReference type="AlphaFoldDB" id="A0A6C2YKW9"/>
<dbReference type="EMBL" id="LR586016">
    <property type="protein sequence ID" value="VIP02076.1"/>
    <property type="molecule type" value="Genomic_DNA"/>
</dbReference>
<dbReference type="RefSeq" id="WP_174250758.1">
    <property type="nucleotide sequence ID" value="NZ_LR593887.1"/>
</dbReference>
<proteinExistence type="predicted"/>
<evidence type="ECO:0000313" key="1">
    <source>
        <dbReference type="EMBL" id="VIP02076.1"/>
    </source>
</evidence>
<evidence type="ECO:0000313" key="2">
    <source>
        <dbReference type="Proteomes" id="UP000464378"/>
    </source>
</evidence>
<dbReference type="InterPro" id="IPR047715">
    <property type="entry name" value="EboA_dom"/>
</dbReference>
<keyword evidence="2" id="KW-1185">Reference proteome</keyword>
<dbReference type="Proteomes" id="UP000464378">
    <property type="component" value="Chromosome"/>
</dbReference>
<dbReference type="InParanoid" id="A0A6C2YKW9"/>
<organism evidence="1">
    <name type="scientific">Tuwongella immobilis</name>
    <dbReference type="NCBI Taxonomy" id="692036"/>
    <lineage>
        <taxon>Bacteria</taxon>
        <taxon>Pseudomonadati</taxon>
        <taxon>Planctomycetota</taxon>
        <taxon>Planctomycetia</taxon>
        <taxon>Gemmatales</taxon>
        <taxon>Gemmataceae</taxon>
        <taxon>Tuwongella</taxon>
    </lineage>
</organism>
<reference evidence="1" key="1">
    <citation type="submission" date="2019-04" db="EMBL/GenBank/DDBJ databases">
        <authorList>
            <consortium name="Science for Life Laboratories"/>
        </authorList>
    </citation>
    <scope>NUCLEOTIDE SEQUENCE</scope>
    <source>
        <strain evidence="1">MBLW1</strain>
    </source>
</reference>
<sequence length="296" mass="32433">MAESTIAVRCAELLGDWLQPVIPSTARSWLADRLRQISEGDQSALFLGFGMVPRKTGKADLRLSAAQLAAAQEARPGWNPATWSIDQAARTLLLLAYPADAVDEYTDTLDKLFAAGEVGELVALYQALPLLPFPDAHVWRTRECIRTNMKSVFCAVAHRNPYPAEHLDEASWNQLILKCLFVGAALDPVVGLDSRVNPRLMTMLVDYAHERWAAKRQVSPELWRPVGPVADARALADLEKVYTEGTPPERQAAALALSVCPLPSAETILNRNPLLATQARCRQLTWSQIAADSASG</sequence>
<dbReference type="KEGG" id="tim:GMBLW1_18840"/>
<protein>
    <submittedName>
        <fullName evidence="1">Uncharacterized protein</fullName>
    </submittedName>
</protein>
<gene>
    <name evidence="1" type="ORF">GMBLW1_18840</name>
</gene>